<reference evidence="4" key="1">
    <citation type="journal article" date="2019" name="Int. J. Syst. Evol. Microbiol.">
        <title>The Global Catalogue of Microorganisms (GCM) 10K type strain sequencing project: providing services to taxonomists for standard genome sequencing and annotation.</title>
        <authorList>
            <consortium name="The Broad Institute Genomics Platform"/>
            <consortium name="The Broad Institute Genome Sequencing Center for Infectious Disease"/>
            <person name="Wu L."/>
            <person name="Ma J."/>
        </authorList>
    </citation>
    <scope>NUCLEOTIDE SEQUENCE [LARGE SCALE GENOMIC DNA]</scope>
    <source>
        <strain evidence="4">JCM 18401</strain>
    </source>
</reference>
<evidence type="ECO:0000259" key="2">
    <source>
        <dbReference type="PROSITE" id="PS51352"/>
    </source>
</evidence>
<dbReference type="InterPro" id="IPR036249">
    <property type="entry name" value="Thioredoxin-like_sf"/>
</dbReference>
<evidence type="ECO:0000256" key="1">
    <source>
        <dbReference type="SAM" id="SignalP"/>
    </source>
</evidence>
<dbReference type="Gene3D" id="3.40.30.10">
    <property type="entry name" value="Glutaredoxin"/>
    <property type="match status" value="1"/>
</dbReference>
<dbReference type="CDD" id="cd02947">
    <property type="entry name" value="TRX_family"/>
    <property type="match status" value="1"/>
</dbReference>
<dbReference type="Proteomes" id="UP001499988">
    <property type="component" value="Unassembled WGS sequence"/>
</dbReference>
<dbReference type="RefSeq" id="WP_345336041.1">
    <property type="nucleotide sequence ID" value="NZ_BAABJZ010000090.1"/>
</dbReference>
<keyword evidence="1" id="KW-0732">Signal</keyword>
<proteinExistence type="predicted"/>
<gene>
    <name evidence="3" type="ORF">GCM10023333_27950</name>
</gene>
<organism evidence="3 4">
    <name type="scientific">Ferrimonas pelagia</name>
    <dbReference type="NCBI Taxonomy" id="1177826"/>
    <lineage>
        <taxon>Bacteria</taxon>
        <taxon>Pseudomonadati</taxon>
        <taxon>Pseudomonadota</taxon>
        <taxon>Gammaproteobacteria</taxon>
        <taxon>Alteromonadales</taxon>
        <taxon>Ferrimonadaceae</taxon>
        <taxon>Ferrimonas</taxon>
    </lineage>
</organism>
<evidence type="ECO:0000313" key="4">
    <source>
        <dbReference type="Proteomes" id="UP001499988"/>
    </source>
</evidence>
<keyword evidence="4" id="KW-1185">Reference proteome</keyword>
<feature type="domain" description="Thioredoxin" evidence="2">
    <location>
        <begin position="10"/>
        <end position="184"/>
    </location>
</feature>
<dbReference type="InterPro" id="IPR013766">
    <property type="entry name" value="Thioredoxin_domain"/>
</dbReference>
<sequence>MNKAVLAALISPLLLVPAHAADNASGGCGFEDNASGGLFATCEKQEEKKEVILTGLLSFDELRQQPGYDENYAAYQADAKLIDALKQITTPTELVVIVGTWCPDCHRETPRLAKILAQVNNPHISVKYIGIDRSRTDPQGLAAGYDFQRIPTILVHQDGEEIGRIVESAEVSLEHDLVQIIRSH</sequence>
<dbReference type="PROSITE" id="PS51352">
    <property type="entry name" value="THIOREDOXIN_2"/>
    <property type="match status" value="1"/>
</dbReference>
<feature type="chain" id="PRO_5047122992" evidence="1">
    <location>
        <begin position="21"/>
        <end position="184"/>
    </location>
</feature>
<name>A0ABP9F3H1_9GAMM</name>
<dbReference type="Pfam" id="PF14595">
    <property type="entry name" value="Thioredoxin_9"/>
    <property type="match status" value="1"/>
</dbReference>
<feature type="signal peptide" evidence="1">
    <location>
        <begin position="1"/>
        <end position="20"/>
    </location>
</feature>
<evidence type="ECO:0000313" key="3">
    <source>
        <dbReference type="EMBL" id="GAA4893150.1"/>
    </source>
</evidence>
<protein>
    <submittedName>
        <fullName evidence="3">Thioredoxin family protein</fullName>
    </submittedName>
</protein>
<comment type="caution">
    <text evidence="3">The sequence shown here is derived from an EMBL/GenBank/DDBJ whole genome shotgun (WGS) entry which is preliminary data.</text>
</comment>
<dbReference type="SUPFAM" id="SSF52833">
    <property type="entry name" value="Thioredoxin-like"/>
    <property type="match status" value="1"/>
</dbReference>
<dbReference type="EMBL" id="BAABJZ010000090">
    <property type="protein sequence ID" value="GAA4893150.1"/>
    <property type="molecule type" value="Genomic_DNA"/>
</dbReference>
<accession>A0ABP9F3H1</accession>